<accession>A0A0F9JTY4</accession>
<organism evidence="2">
    <name type="scientific">marine sediment metagenome</name>
    <dbReference type="NCBI Taxonomy" id="412755"/>
    <lineage>
        <taxon>unclassified sequences</taxon>
        <taxon>metagenomes</taxon>
        <taxon>ecological metagenomes</taxon>
    </lineage>
</organism>
<feature type="region of interest" description="Disordered" evidence="1">
    <location>
        <begin position="524"/>
        <end position="568"/>
    </location>
</feature>
<name>A0A0F9JTY4_9ZZZZ</name>
<protein>
    <recommendedName>
        <fullName evidence="3">Large polyvalent protein associated domain-containing protein</fullName>
    </recommendedName>
</protein>
<dbReference type="AlphaFoldDB" id="A0A0F9JTY4"/>
<gene>
    <name evidence="2" type="ORF">LCGC14_1785000</name>
</gene>
<feature type="non-terminal residue" evidence="2">
    <location>
        <position position="1"/>
    </location>
</feature>
<evidence type="ECO:0008006" key="3">
    <source>
        <dbReference type="Google" id="ProtNLM"/>
    </source>
</evidence>
<feature type="compositionally biased region" description="Basic and acidic residues" evidence="1">
    <location>
        <begin position="529"/>
        <end position="545"/>
    </location>
</feature>
<proteinExistence type="predicted"/>
<feature type="compositionally biased region" description="Basic residues" evidence="1">
    <location>
        <begin position="554"/>
        <end position="568"/>
    </location>
</feature>
<dbReference type="EMBL" id="LAZR01016950">
    <property type="protein sequence ID" value="KKM02378.1"/>
    <property type="molecule type" value="Genomic_DNA"/>
</dbReference>
<evidence type="ECO:0000256" key="1">
    <source>
        <dbReference type="SAM" id="MobiDB-lite"/>
    </source>
</evidence>
<comment type="caution">
    <text evidence="2">The sequence shown here is derived from an EMBL/GenBank/DDBJ whole genome shotgun (WGS) entry which is preliminary data.</text>
</comment>
<reference evidence="2" key="1">
    <citation type="journal article" date="2015" name="Nature">
        <title>Complex archaea that bridge the gap between prokaryotes and eukaryotes.</title>
        <authorList>
            <person name="Spang A."/>
            <person name="Saw J.H."/>
            <person name="Jorgensen S.L."/>
            <person name="Zaremba-Niedzwiedzka K."/>
            <person name="Martijn J."/>
            <person name="Lind A.E."/>
            <person name="van Eijk R."/>
            <person name="Schleper C."/>
            <person name="Guy L."/>
            <person name="Ettema T.J."/>
        </authorList>
    </citation>
    <scope>NUCLEOTIDE SEQUENCE</scope>
</reference>
<sequence>SGAVELWHGGAAIDPEVYKATRQVFEEPFGGKIVRMAEMFNAFAKKAALSFSLFHHWALTESAQGALARLWNPLRGMVLVERGLRGGIPLGFGVRVTTPHREGLRLMENADFIRDVTMHGVNIDPVPDVMVGHVRRALAEAEVKVRRHPVLGKIPGLEFLVRSARRFNAGWDTLLWERYYTGLKAMTYYELVKEQMSGMPDDATPADIRGVKEKVAMLVNDMFGGQEWEGHFWLTPKGRQVMHWMILAPDWTLSNLRVAAKTILPGTDLKTRKLLARYWRNMLLSFFGFIATAGFALTRKWPWENEPEHKMDIDITPIMVRLPWTSEADKKNGRRWYIRPGKQFREVTRYLSSPVDIIGPKMSPLMHIFVEQITGHQAGQWGWEMPWVRDELRWYQDIGTRIVSIMEKFQPFAFRGNNFAFTFPMSRGMSWYKAQKAYEDIIRAQVDPSLFKRLMPGRDAERLREEIDDAARLNGLEPDDLYKQANTKVRTQYYGEMYRALEGQKMGEVERIAEILSELGATRATVRSSGERRGVPPEQIREAELRMPAGAPSRGRRRPRAARRPARR</sequence>
<evidence type="ECO:0000313" key="2">
    <source>
        <dbReference type="EMBL" id="KKM02378.1"/>
    </source>
</evidence>